<proteinExistence type="predicted"/>
<dbReference type="AlphaFoldDB" id="A0A6C0KF79"/>
<organism evidence="1">
    <name type="scientific">viral metagenome</name>
    <dbReference type="NCBI Taxonomy" id="1070528"/>
    <lineage>
        <taxon>unclassified sequences</taxon>
        <taxon>metagenomes</taxon>
        <taxon>organismal metagenomes</taxon>
    </lineage>
</organism>
<reference evidence="1" key="1">
    <citation type="journal article" date="2020" name="Nature">
        <title>Giant virus diversity and host interactions through global metagenomics.</title>
        <authorList>
            <person name="Schulz F."/>
            <person name="Roux S."/>
            <person name="Paez-Espino D."/>
            <person name="Jungbluth S."/>
            <person name="Walsh D.A."/>
            <person name="Denef V.J."/>
            <person name="McMahon K.D."/>
            <person name="Konstantinidis K.T."/>
            <person name="Eloe-Fadrosh E.A."/>
            <person name="Kyrpides N.C."/>
            <person name="Woyke T."/>
        </authorList>
    </citation>
    <scope>NUCLEOTIDE SEQUENCE</scope>
    <source>
        <strain evidence="1">GVMAG-S-3300011013-78</strain>
    </source>
</reference>
<sequence length="85" mass="9332">MNTLLYNLLMLGTLLSTAMASLYCTHNNCITFSVGSGTGCQWMCNYCSEQLQTPNYYFTDGVCHYESGGCVGNPISEHQYTCCSA</sequence>
<accession>A0A6C0KF79</accession>
<evidence type="ECO:0000313" key="1">
    <source>
        <dbReference type="EMBL" id="QHU16289.1"/>
    </source>
</evidence>
<dbReference type="EMBL" id="MN740879">
    <property type="protein sequence ID" value="QHU16289.1"/>
    <property type="molecule type" value="Genomic_DNA"/>
</dbReference>
<name>A0A6C0KF79_9ZZZZ</name>
<protein>
    <submittedName>
        <fullName evidence="1">Uncharacterized protein</fullName>
    </submittedName>
</protein>